<evidence type="ECO:0000313" key="5">
    <source>
        <dbReference type="Proteomes" id="UP000527143"/>
    </source>
</evidence>
<feature type="transmembrane region" description="Helical" evidence="2">
    <location>
        <begin position="329"/>
        <end position="353"/>
    </location>
</feature>
<feature type="region of interest" description="Disordered" evidence="1">
    <location>
        <begin position="671"/>
        <end position="719"/>
    </location>
</feature>
<accession>A0A840YRI6</accession>
<dbReference type="Proteomes" id="UP000527143">
    <property type="component" value="Unassembled WGS sequence"/>
</dbReference>
<evidence type="ECO:0000313" key="4">
    <source>
        <dbReference type="EMBL" id="MBB5712341.1"/>
    </source>
</evidence>
<feature type="domain" description="TraG N-terminal Proteobacteria" evidence="3">
    <location>
        <begin position="3"/>
        <end position="458"/>
    </location>
</feature>
<keyword evidence="5" id="KW-1185">Reference proteome</keyword>
<dbReference type="EMBL" id="JACIJF010000016">
    <property type="protein sequence ID" value="MBB5712341.1"/>
    <property type="molecule type" value="Genomic_DNA"/>
</dbReference>
<feature type="transmembrane region" description="Helical" evidence="2">
    <location>
        <begin position="32"/>
        <end position="50"/>
    </location>
</feature>
<feature type="transmembrane region" description="Helical" evidence="2">
    <location>
        <begin position="57"/>
        <end position="76"/>
    </location>
</feature>
<protein>
    <submittedName>
        <fullName evidence="4">Conjugal transfer mating pair stabilization protein TraG</fullName>
    </submittedName>
</protein>
<feature type="region of interest" description="Disordered" evidence="1">
    <location>
        <begin position="871"/>
        <end position="894"/>
    </location>
</feature>
<feature type="compositionally biased region" description="Polar residues" evidence="1">
    <location>
        <begin position="696"/>
        <end position="719"/>
    </location>
</feature>
<reference evidence="4 5" key="1">
    <citation type="submission" date="2020-08" db="EMBL/GenBank/DDBJ databases">
        <title>Genomic Encyclopedia of Type Strains, Phase IV (KMG-IV): sequencing the most valuable type-strain genomes for metagenomic binning, comparative biology and taxonomic classification.</title>
        <authorList>
            <person name="Goeker M."/>
        </authorList>
    </citation>
    <scope>NUCLEOTIDE SEQUENCE [LARGE SCALE GENOMIC DNA]</scope>
    <source>
        <strain evidence="4 5">DSM 26736</strain>
    </source>
</reference>
<keyword evidence="2" id="KW-1133">Transmembrane helix</keyword>
<evidence type="ECO:0000256" key="1">
    <source>
        <dbReference type="SAM" id="MobiDB-lite"/>
    </source>
</evidence>
<dbReference type="InterPro" id="IPR012931">
    <property type="entry name" value="TraG_N_Proteobacteria"/>
</dbReference>
<feature type="region of interest" description="Disordered" evidence="1">
    <location>
        <begin position="577"/>
        <end position="641"/>
    </location>
</feature>
<keyword evidence="2" id="KW-0472">Membrane</keyword>
<dbReference type="AlphaFoldDB" id="A0A840YRI6"/>
<keyword evidence="2" id="KW-0812">Transmembrane</keyword>
<evidence type="ECO:0000259" key="3">
    <source>
        <dbReference type="Pfam" id="PF07916"/>
    </source>
</evidence>
<comment type="caution">
    <text evidence="4">The sequence shown here is derived from an EMBL/GenBank/DDBJ whole genome shotgun (WGS) entry which is preliminary data.</text>
</comment>
<dbReference type="RefSeq" id="WP_184090727.1">
    <property type="nucleotide sequence ID" value="NZ_JACIJF010000016.1"/>
</dbReference>
<proteinExistence type="predicted"/>
<organism evidence="4 5">
    <name type="scientific">Sphingomonas xinjiangensis</name>
    <dbReference type="NCBI Taxonomy" id="643568"/>
    <lineage>
        <taxon>Bacteria</taxon>
        <taxon>Pseudomonadati</taxon>
        <taxon>Pseudomonadota</taxon>
        <taxon>Alphaproteobacteria</taxon>
        <taxon>Sphingomonadales</taxon>
        <taxon>Sphingomonadaceae</taxon>
        <taxon>Sphingomonas</taxon>
    </lineage>
</organism>
<dbReference type="Pfam" id="PF07916">
    <property type="entry name" value="TraG_N"/>
    <property type="match status" value="1"/>
</dbReference>
<feature type="compositionally biased region" description="Low complexity" evidence="1">
    <location>
        <begin position="585"/>
        <end position="598"/>
    </location>
</feature>
<name>A0A840YRI6_9SPHN</name>
<sequence>MVEVFTIGGGEYIVNTFNAVAAWTGGGGYKSLIKVVLVIGFVYALLAVAFTMNVRAWLNWFLGSTLIYSCLMVPTVDVKVTDRINPSLAPATVANVPLGLATMASFTSQVGDYLTTTAETVFVMPSQLNYSTNGMIYGSRLFDATRNFQIRDAEFVTNLQLHFKQCVFGDIMLHQKSLTGLASSKDLWQDLGPGSAARSQPWLDNSAGSVTSSIITCRQAYDLLSSRWGPILDAHAGLWGKEAYPRLSTAVAAAKLRADVPIANTAFTGASSDYAGTMRQMSAINAFMQARDAMAGGAGSAAIDTFATTRADIQARNTYNSIAQQAMSWVPILNVVLTVVFYAMFPVIFPLFLMPQTGVAALKGYVTGFFYLASWGPLYVILHMICMSRGQSAAQGMAEGGVALNTFAGIGAVNAETATIAGFMLMSVPFIAGGLARGALSVSNQATSILAPAQNAAEAAALEQTTGNYSYGNVSFANSTSNMRQSNQYSDAPTFSTGQPAFSYRGSDGSVSTTFADGHTAIDSTPAISRLPFTPTGSRAATATEAQNASLSYRIAEGFERAAQNATQRLNSIRNSSVHSIENVSGNGSSSGSRSGTGTEARAQASLSERNSIENRASRGSGVRTHNDTAETTNYADTWSGGVGGQLSANAGLSAGAPGAGPNAGVGAGVTGKLGWDRSSTNADTTSKGRSEHTSVDNSVAQTKGISGEQSLSLSGSATEGTFSQAEQFKRSSVSDVQSKAIEETLSKIQSYTEQAKHYRELGRSLEQSASYSESNGFAISQNLSNELQEFYRKAESEGAGNGFLPPLHATGLDVVQEGARNAVIQRFLTERSNSIRADLQEALADPALKDMVIPDVGQAGDVEKLYRGGGQVGAPDVSNMNDGGPGSRSATFPVGRSTLAPLESIRDNGLSVKGSADVDSLDPRIVAALPAIASTAERLGLPDPVITSGNDSKHKAHSRHYQDQAVDLRANTISVAEGQQWAATLQRELGSGYFVQYEYDRKKPDNRHVHLQTAG</sequence>
<evidence type="ECO:0000256" key="2">
    <source>
        <dbReference type="SAM" id="Phobius"/>
    </source>
</evidence>
<gene>
    <name evidence="4" type="ORF">FHT02_003600</name>
</gene>
<feature type="transmembrane region" description="Helical" evidence="2">
    <location>
        <begin position="365"/>
        <end position="385"/>
    </location>
</feature>